<dbReference type="EMBL" id="OZ075118">
    <property type="protein sequence ID" value="CAL5091386.1"/>
    <property type="molecule type" value="Genomic_DNA"/>
</dbReference>
<reference evidence="5 6" key="2">
    <citation type="submission" date="2024-10" db="EMBL/GenBank/DDBJ databases">
        <authorList>
            <person name="Ryan C."/>
        </authorList>
    </citation>
    <scope>NUCLEOTIDE SEQUENCE [LARGE SCALE GENOMIC DNA]</scope>
</reference>
<dbReference type="Proteomes" id="UP001497457">
    <property type="component" value="Chromosome 8b"/>
</dbReference>
<evidence type="ECO:0000313" key="6">
    <source>
        <dbReference type="Proteomes" id="UP001497457"/>
    </source>
</evidence>
<dbReference type="GO" id="GO:0008270">
    <property type="term" value="F:zinc ion binding"/>
    <property type="evidence" value="ECO:0007669"/>
    <property type="project" value="UniProtKB-KW"/>
</dbReference>
<name>A0ABC9GCK0_9POAL</name>
<dbReference type="PANTHER" id="PTHR45730:SF108">
    <property type="entry name" value="PROTEIN LATE FLOWERING"/>
    <property type="match status" value="1"/>
</dbReference>
<evidence type="ECO:0000256" key="2">
    <source>
        <dbReference type="SAM" id="MobiDB-lite"/>
    </source>
</evidence>
<feature type="compositionally biased region" description="Low complexity" evidence="2">
    <location>
        <begin position="134"/>
        <end position="148"/>
    </location>
</feature>
<dbReference type="InterPro" id="IPR013087">
    <property type="entry name" value="Znf_C2H2_type"/>
</dbReference>
<reference evidence="6" key="1">
    <citation type="submission" date="2024-06" db="EMBL/GenBank/DDBJ databases">
        <authorList>
            <person name="Ryan C."/>
        </authorList>
    </citation>
    <scope>NUCLEOTIDE SEQUENCE [LARGE SCALE GENOMIC DNA]</scope>
</reference>
<sequence>MEQQGPSSPPLLQAVGLHLSLAVPPAAGQPHEAAAPTAFVDGKQVRLFPCLFCDKKFLKSQALGGHQNAHKKDRAAAGWNPDVYGHDDAAATAAAALSFRSISLHGGAAAHHVKLEPLYDDGTVEMLNLRRTSRFSARPESAAPSASSGEDELDLELRL</sequence>
<feature type="region of interest" description="Disordered" evidence="2">
    <location>
        <begin position="134"/>
        <end position="159"/>
    </location>
</feature>
<feature type="domain" description="C2H2-type" evidence="4">
    <location>
        <begin position="48"/>
        <end position="75"/>
    </location>
</feature>
<keyword evidence="3" id="KW-0732">Signal</keyword>
<keyword evidence="1" id="KW-0479">Metal-binding</keyword>
<gene>
    <name evidence="5" type="ORF">URODEC1_LOCUS114350</name>
</gene>
<organism evidence="5 6">
    <name type="scientific">Urochloa decumbens</name>
    <dbReference type="NCBI Taxonomy" id="240449"/>
    <lineage>
        <taxon>Eukaryota</taxon>
        <taxon>Viridiplantae</taxon>
        <taxon>Streptophyta</taxon>
        <taxon>Embryophyta</taxon>
        <taxon>Tracheophyta</taxon>
        <taxon>Spermatophyta</taxon>
        <taxon>Magnoliopsida</taxon>
        <taxon>Liliopsida</taxon>
        <taxon>Poales</taxon>
        <taxon>Poaceae</taxon>
        <taxon>PACMAD clade</taxon>
        <taxon>Panicoideae</taxon>
        <taxon>Panicodae</taxon>
        <taxon>Paniceae</taxon>
        <taxon>Melinidinae</taxon>
        <taxon>Urochloa</taxon>
    </lineage>
</organism>
<dbReference type="PROSITE" id="PS50157">
    <property type="entry name" value="ZINC_FINGER_C2H2_2"/>
    <property type="match status" value="1"/>
</dbReference>
<dbReference type="InterPro" id="IPR036236">
    <property type="entry name" value="Znf_C2H2_sf"/>
</dbReference>
<dbReference type="PANTHER" id="PTHR45730">
    <property type="entry name" value="ZINC FINGER PROTEIN JAGGED"/>
    <property type="match status" value="1"/>
</dbReference>
<accession>A0ABC9GCK0</accession>
<dbReference type="AlphaFoldDB" id="A0ABC9GCK0"/>
<dbReference type="PROSITE" id="PS00028">
    <property type="entry name" value="ZINC_FINGER_C2H2_1"/>
    <property type="match status" value="1"/>
</dbReference>
<dbReference type="SUPFAM" id="SSF57667">
    <property type="entry name" value="beta-beta-alpha zinc fingers"/>
    <property type="match status" value="1"/>
</dbReference>
<protein>
    <recommendedName>
        <fullName evidence="4">C2H2-type domain-containing protein</fullName>
    </recommendedName>
</protein>
<keyword evidence="6" id="KW-1185">Reference proteome</keyword>
<keyword evidence="1" id="KW-0862">Zinc</keyword>
<evidence type="ECO:0000256" key="1">
    <source>
        <dbReference type="PROSITE-ProRule" id="PRU00042"/>
    </source>
</evidence>
<dbReference type="InterPro" id="IPR045320">
    <property type="entry name" value="JAGGED/SL1-like"/>
</dbReference>
<evidence type="ECO:0000259" key="4">
    <source>
        <dbReference type="PROSITE" id="PS50157"/>
    </source>
</evidence>
<feature type="signal peptide" evidence="3">
    <location>
        <begin position="1"/>
        <end position="28"/>
    </location>
</feature>
<evidence type="ECO:0000256" key="3">
    <source>
        <dbReference type="SAM" id="SignalP"/>
    </source>
</evidence>
<feature type="chain" id="PRO_5044827406" description="C2H2-type domain-containing protein" evidence="3">
    <location>
        <begin position="29"/>
        <end position="159"/>
    </location>
</feature>
<proteinExistence type="predicted"/>
<keyword evidence="1" id="KW-0863">Zinc-finger</keyword>
<feature type="compositionally biased region" description="Acidic residues" evidence="2">
    <location>
        <begin position="149"/>
        <end position="159"/>
    </location>
</feature>
<evidence type="ECO:0000313" key="5">
    <source>
        <dbReference type="EMBL" id="CAL5091386.1"/>
    </source>
</evidence>